<evidence type="ECO:0000256" key="8">
    <source>
        <dbReference type="SAM" id="MobiDB-lite"/>
    </source>
</evidence>
<accession>A0A1I8I626</accession>
<feature type="domain" description="G-protein coupled receptors family 1 profile" evidence="10">
    <location>
        <begin position="1"/>
        <end position="205"/>
    </location>
</feature>
<evidence type="ECO:0000256" key="1">
    <source>
        <dbReference type="ARBA" id="ARBA00004141"/>
    </source>
</evidence>
<name>A0A1I8I626_9PLAT</name>
<evidence type="ECO:0000256" key="6">
    <source>
        <dbReference type="ARBA" id="ARBA00023170"/>
    </source>
</evidence>
<feature type="transmembrane region" description="Helical" evidence="9">
    <location>
        <begin position="72"/>
        <end position="95"/>
    </location>
</feature>
<evidence type="ECO:0000313" key="11">
    <source>
        <dbReference type="Proteomes" id="UP000095280"/>
    </source>
</evidence>
<dbReference type="GO" id="GO:0004930">
    <property type="term" value="F:G protein-coupled receptor activity"/>
    <property type="evidence" value="ECO:0007669"/>
    <property type="project" value="UniProtKB-KW"/>
</dbReference>
<evidence type="ECO:0000259" key="10">
    <source>
        <dbReference type="PROSITE" id="PS50262"/>
    </source>
</evidence>
<proteinExistence type="predicted"/>
<dbReference type="AlphaFoldDB" id="A0A1I8I626"/>
<evidence type="ECO:0000256" key="7">
    <source>
        <dbReference type="ARBA" id="ARBA00023224"/>
    </source>
</evidence>
<keyword evidence="4" id="KW-0297">G-protein coupled receptor</keyword>
<feature type="transmembrane region" description="Helical" evidence="9">
    <location>
        <begin position="21"/>
        <end position="45"/>
    </location>
</feature>
<feature type="transmembrane region" description="Helical" evidence="9">
    <location>
        <begin position="128"/>
        <end position="146"/>
    </location>
</feature>
<reference evidence="12" key="1">
    <citation type="submission" date="2016-11" db="UniProtKB">
        <authorList>
            <consortium name="WormBaseParasite"/>
        </authorList>
    </citation>
    <scope>IDENTIFICATION</scope>
</reference>
<feature type="region of interest" description="Disordered" evidence="8">
    <location>
        <begin position="267"/>
        <end position="286"/>
    </location>
</feature>
<dbReference type="WBParaSite" id="maker-uti_cns_0010151-snap-gene-0.3-mRNA-1">
    <property type="protein sequence ID" value="maker-uti_cns_0010151-snap-gene-0.3-mRNA-1"/>
    <property type="gene ID" value="maker-uti_cns_0010151-snap-gene-0.3"/>
</dbReference>
<dbReference type="PROSITE" id="PS50262">
    <property type="entry name" value="G_PROTEIN_RECEP_F1_2"/>
    <property type="match status" value="1"/>
</dbReference>
<sequence length="286" mass="31249">TIASLKVKAPSALHRCKGRDLLLSLLAIWGAAALVASPLAAFATVTENPLHKPPVKMCIEQAGEDLVNWAKLAYSAASILVQYLLPLAIVLAAYGRIRKRLRHRMLHLRRRSLSFSQRHLEARRQRRANWQLTAISLTFSLSWLPLSVVNIVQECKLIGKLANNGAPNVSETAADNNVSTFGVVAAQTVPLVLVLVSACLNPVFYGWLNENFQTELKSAAGRVIRRDTAASAANDLSGQESVPLRRLLSRDGCRQLGSASVTAMMTEHREPNESPNALSVESELFV</sequence>
<keyword evidence="6" id="KW-0675">Receptor</keyword>
<dbReference type="PRINTS" id="PR00237">
    <property type="entry name" value="GPCRRHODOPSN"/>
</dbReference>
<evidence type="ECO:0000256" key="2">
    <source>
        <dbReference type="ARBA" id="ARBA00022692"/>
    </source>
</evidence>
<dbReference type="InterPro" id="IPR017452">
    <property type="entry name" value="GPCR_Rhodpsn_7TM"/>
</dbReference>
<evidence type="ECO:0000256" key="4">
    <source>
        <dbReference type="ARBA" id="ARBA00023040"/>
    </source>
</evidence>
<dbReference type="Proteomes" id="UP000095280">
    <property type="component" value="Unplaced"/>
</dbReference>
<dbReference type="SUPFAM" id="SSF81321">
    <property type="entry name" value="Family A G protein-coupled receptor-like"/>
    <property type="match status" value="1"/>
</dbReference>
<keyword evidence="7" id="KW-0807">Transducer</keyword>
<protein>
    <submittedName>
        <fullName evidence="12">G_PROTEIN_RECEP_F1_2 domain-containing protein</fullName>
    </submittedName>
</protein>
<dbReference type="GO" id="GO:0016020">
    <property type="term" value="C:membrane"/>
    <property type="evidence" value="ECO:0007669"/>
    <property type="project" value="UniProtKB-SubCell"/>
</dbReference>
<dbReference type="PANTHER" id="PTHR24235">
    <property type="entry name" value="NEUROPEPTIDE Y RECEPTOR"/>
    <property type="match status" value="1"/>
</dbReference>
<evidence type="ECO:0000256" key="5">
    <source>
        <dbReference type="ARBA" id="ARBA00023136"/>
    </source>
</evidence>
<dbReference type="Pfam" id="PF00001">
    <property type="entry name" value="7tm_1"/>
    <property type="match status" value="1"/>
</dbReference>
<dbReference type="PANTHER" id="PTHR24235:SF12">
    <property type="entry name" value="G-PROTEIN COUPLED RECEPTORS FAMILY 1 PROFILE DOMAIN-CONTAINING PROTEIN"/>
    <property type="match status" value="1"/>
</dbReference>
<evidence type="ECO:0000256" key="3">
    <source>
        <dbReference type="ARBA" id="ARBA00022989"/>
    </source>
</evidence>
<keyword evidence="3 9" id="KW-1133">Transmembrane helix</keyword>
<keyword evidence="11" id="KW-1185">Reference proteome</keyword>
<dbReference type="Gene3D" id="1.20.1070.10">
    <property type="entry name" value="Rhodopsin 7-helix transmembrane proteins"/>
    <property type="match status" value="1"/>
</dbReference>
<keyword evidence="5 9" id="KW-0472">Membrane</keyword>
<organism evidence="11 12">
    <name type="scientific">Macrostomum lignano</name>
    <dbReference type="NCBI Taxonomy" id="282301"/>
    <lineage>
        <taxon>Eukaryota</taxon>
        <taxon>Metazoa</taxon>
        <taxon>Spiralia</taxon>
        <taxon>Lophotrochozoa</taxon>
        <taxon>Platyhelminthes</taxon>
        <taxon>Rhabditophora</taxon>
        <taxon>Macrostomorpha</taxon>
        <taxon>Macrostomida</taxon>
        <taxon>Macrostomidae</taxon>
        <taxon>Macrostomum</taxon>
    </lineage>
</organism>
<evidence type="ECO:0000313" key="12">
    <source>
        <dbReference type="WBParaSite" id="maker-uti_cns_0010151-snap-gene-0.3-mRNA-1"/>
    </source>
</evidence>
<evidence type="ECO:0000256" key="9">
    <source>
        <dbReference type="SAM" id="Phobius"/>
    </source>
</evidence>
<dbReference type="InterPro" id="IPR000276">
    <property type="entry name" value="GPCR_Rhodpsn"/>
</dbReference>
<comment type="subcellular location">
    <subcellularLocation>
        <location evidence="1">Membrane</location>
        <topology evidence="1">Multi-pass membrane protein</topology>
    </subcellularLocation>
</comment>
<keyword evidence="2 9" id="KW-0812">Transmembrane</keyword>